<dbReference type="PROSITE" id="PS50089">
    <property type="entry name" value="ZF_RING_2"/>
    <property type="match status" value="1"/>
</dbReference>
<feature type="compositionally biased region" description="Basic and acidic residues" evidence="6">
    <location>
        <begin position="1087"/>
        <end position="1104"/>
    </location>
</feature>
<feature type="compositionally biased region" description="Polar residues" evidence="6">
    <location>
        <begin position="1280"/>
        <end position="1289"/>
    </location>
</feature>
<comment type="caution">
    <text evidence="10">The sequence shown here is derived from an EMBL/GenBank/DDBJ whole genome shotgun (WGS) entry which is preliminary data.</text>
</comment>
<dbReference type="GO" id="GO:0061630">
    <property type="term" value="F:ubiquitin protein ligase activity"/>
    <property type="evidence" value="ECO:0007669"/>
    <property type="project" value="TreeGrafter"/>
</dbReference>
<dbReference type="PANTHER" id="PTHR21319">
    <property type="entry name" value="RING FINGER AND CHY ZINC FINGER DOMAIN-CONTAINING PROTEIN 1"/>
    <property type="match status" value="1"/>
</dbReference>
<dbReference type="InterPro" id="IPR013083">
    <property type="entry name" value="Znf_RING/FYVE/PHD"/>
</dbReference>
<sequence length="1831" mass="205594">MDPPDRIEFFRLTVNYLEQGNLVQAKELLRKNHQYFQDLSPCELSKPTLQEIEIVNKAEKISIENVAWSLRTGVILLPQTSAENNFFVRFVNVVGAVALITICVDIAEKVFERLKEYIENAEDEESVISLGVALNNLGCVYICKGSFQNAKVSLQRALAIFEVIKTGKECVTVKEKIVTITNNLRLVHQAQRSHVADMQLQNDLLSNVSRFAIQPRITAVVDYNRALATLDNRNLRKALDELETLKAFCETKLHQNKGLLTCILLKIRLVCLMLQISSGTTTFIDTKISTLQGLKELVDIGANLSLDFSITIVETMADIHLYQGNLDLVCSYFSYLVPVVRERCGADHTTVASILSKQGLIFLHLENFARSRQCFTDALEIFNEAFGAIHPDVLKCNAGLARLEWLDGCEEKSLTHSQTVLENVERICQVSFECHLKPKFIELFSQSGRTPSSHVDYEERLKLETLVSEFGMEITRVLNQHQPTDLGDCPRTLSESDNVVVSFISKESCAKLSFNWFKFGLCLFNLGVNQSVAFLFLSCSYARIFYDHFDCSEVILLKVISVVCHLKSKTCQTFPKVLERLKNEFERLKNFIEDKAKRFDKPESKVIFFDENTNLMIALTVILQSFVELEMYEMISDVHSLFSFLSNQQSPQVTHVVLVEELRFAFCSSNIQRLGKQVMHHLIFSTPLGMNNRKIMDENDADAPCKSQSKEITKSSHKNDNFGERKSRQIFKTLALKTDNAQWKGSCRFLVECPISRGVDISALNKINVWSVNAVEESLPHLILCSPQNIEMVIQYFIELELLASAESTLSSISGDFSLLPLALSAAKDRSESETQSPVLVNREATCEGSLAFIFQDKVIANFLFGKLLKQILTNEDELGEVVNVAVKDSQLVLKIQGPPIVQIVIQCHEDTIRVETHLIHYFQSRRKAKIVREEVPPCSCSLIEMVIADKMEKCARSFGIHFETKSDNAWCVASHLSGNARDISMREHQPLEMQLKAERQGRISPLPTLLSRQSLLSESSTQTDSLSIPSTCDLSTQTELSDSDESENLAEPISSSSEVSTSSSLPQTSSSSSSPSSSSSSSGEEGTDKVSRRSRSEPEERGKLSANSVHLCGLEFEKREKEVPKRANSEEERSSMAYLSVSEFNDSSNSAEEGQTNQPPIVPPSTLRIQTEGKLRESTENLEKCIQTDDLLGRSMDDEVDGAVKNASCGSSAIQNCHPCYSSTGSAELSFQGEGGLSDNLPRITDQAERHGGAAASTSWCNDVTDENRRNREHKVDSKSLQISQGSKNKSKEHLSGRGHKITPRKFLGLKGGGQDPFFSNRSLGYENLVSVINWNDKDARPDRVRPRDDMRNTVDKKESNFIGIRPCFLARHTDDSSITTHIDEMGNTAENANRESSNTFSRHQGSSRFTTEQGYQATYSLQAPSFHYKSSKHLQTLSCNDMRMVVIPPHDLIDGDSPLAQSPLLPQQRKVKDQRTDPEVQRERNSDFKVMNGNAACLSNTTLIAQGLISALPQAAINRSLTWETRTLADQDTANQGPLGVLNETSSLSNDDSLVDLERRVAEACSFVEKTLKKREVKEKAMKEEEQRRKEERARKEQQAHERREREANETRRTEHRNDREEVSNPMSGGGGTPTQTSAGTEGRQWLCEHYKRLCRVKFPCCGKFFPCHRCHNNSGCSNDNSKAREACYVECSVCSHQQEINQNAQTCARCKTKFSAYFCSMCKHFTGTDKNPYHCTKCGICRIFKDRSFHCDVCNVCLDKRLEGRHSCRENSGHDECCICLEDAFSGCQILPCSHKVHRECAIAMIQNGVRSCPICRHPLYSQTNGNE</sequence>
<keyword evidence="1" id="KW-0479">Metal-binding</keyword>
<feature type="domain" description="CHY-type" evidence="8">
    <location>
        <begin position="1643"/>
        <end position="1715"/>
    </location>
</feature>
<evidence type="ECO:0000313" key="11">
    <source>
        <dbReference type="Proteomes" id="UP001159428"/>
    </source>
</evidence>
<dbReference type="EMBL" id="CALNXJ010000059">
    <property type="protein sequence ID" value="CAH3155841.1"/>
    <property type="molecule type" value="Genomic_DNA"/>
</dbReference>
<evidence type="ECO:0000256" key="1">
    <source>
        <dbReference type="ARBA" id="ARBA00022723"/>
    </source>
</evidence>
<keyword evidence="3" id="KW-0862">Zinc</keyword>
<dbReference type="SUPFAM" id="SSF161245">
    <property type="entry name" value="Zinc hairpin stack"/>
    <property type="match status" value="1"/>
</dbReference>
<dbReference type="GO" id="GO:0006511">
    <property type="term" value="P:ubiquitin-dependent protein catabolic process"/>
    <property type="evidence" value="ECO:0007669"/>
    <property type="project" value="TreeGrafter"/>
</dbReference>
<dbReference type="GO" id="GO:0005737">
    <property type="term" value="C:cytoplasm"/>
    <property type="evidence" value="ECO:0007669"/>
    <property type="project" value="UniProtKB-ARBA"/>
</dbReference>
<feature type="region of interest" description="Disordered" evidence="6">
    <location>
        <begin position="1143"/>
        <end position="1166"/>
    </location>
</feature>
<dbReference type="SMART" id="SM00028">
    <property type="entry name" value="TPR"/>
    <property type="match status" value="2"/>
</dbReference>
<feature type="domain" description="RING-type" evidence="7">
    <location>
        <begin position="1780"/>
        <end position="1820"/>
    </location>
</feature>
<dbReference type="GO" id="GO:0008270">
    <property type="term" value="F:zinc ion binding"/>
    <property type="evidence" value="ECO:0007669"/>
    <property type="project" value="UniProtKB-KW"/>
</dbReference>
<dbReference type="CDD" id="cd16448">
    <property type="entry name" value="RING-H2"/>
    <property type="match status" value="1"/>
</dbReference>
<dbReference type="InterPro" id="IPR017921">
    <property type="entry name" value="Znf_CTCHY"/>
</dbReference>
<dbReference type="InterPro" id="IPR037274">
    <property type="entry name" value="Znf_CHY_sf"/>
</dbReference>
<reference evidence="10 11" key="1">
    <citation type="submission" date="2022-05" db="EMBL/GenBank/DDBJ databases">
        <authorList>
            <consortium name="Genoscope - CEA"/>
            <person name="William W."/>
        </authorList>
    </citation>
    <scope>NUCLEOTIDE SEQUENCE [LARGE SCALE GENOMIC DNA]</scope>
</reference>
<dbReference type="InterPro" id="IPR037275">
    <property type="entry name" value="Znf_CTCHY_sf"/>
</dbReference>
<feature type="compositionally biased region" description="Basic and acidic residues" evidence="6">
    <location>
        <begin position="1579"/>
        <end position="1625"/>
    </location>
</feature>
<name>A0AAU9XQG4_9CNID</name>
<feature type="compositionally biased region" description="Polar residues" evidence="6">
    <location>
        <begin position="1143"/>
        <end position="1160"/>
    </location>
</feature>
<feature type="compositionally biased region" description="Low complexity" evidence="6">
    <location>
        <begin position="1055"/>
        <end position="1083"/>
    </location>
</feature>
<keyword evidence="2 4" id="KW-0863">Zinc-finger</keyword>
<dbReference type="InterPro" id="IPR001841">
    <property type="entry name" value="Znf_RING"/>
</dbReference>
<dbReference type="InterPro" id="IPR011990">
    <property type="entry name" value="TPR-like_helical_dom_sf"/>
</dbReference>
<keyword evidence="5" id="KW-0175">Coiled coil</keyword>
<evidence type="ECO:0000256" key="3">
    <source>
        <dbReference type="ARBA" id="ARBA00022833"/>
    </source>
</evidence>
<feature type="region of interest" description="Disordered" evidence="6">
    <location>
        <begin position="1392"/>
        <end position="1413"/>
    </location>
</feature>
<evidence type="ECO:0000256" key="5">
    <source>
        <dbReference type="SAM" id="Coils"/>
    </source>
</evidence>
<feature type="region of interest" description="Disordered" evidence="6">
    <location>
        <begin position="1015"/>
        <end position="1109"/>
    </location>
</feature>
<gene>
    <name evidence="10" type="ORF">PMEA_00028186</name>
</gene>
<dbReference type="SMART" id="SM00184">
    <property type="entry name" value="RING"/>
    <property type="match status" value="1"/>
</dbReference>
<feature type="region of interest" description="Disordered" evidence="6">
    <location>
        <begin position="1579"/>
        <end position="1642"/>
    </location>
</feature>
<feature type="region of interest" description="Disordered" evidence="6">
    <location>
        <begin position="701"/>
        <end position="720"/>
    </location>
</feature>
<evidence type="ECO:0000259" key="7">
    <source>
        <dbReference type="PROSITE" id="PS50089"/>
    </source>
</evidence>
<dbReference type="Gene3D" id="3.30.40.10">
    <property type="entry name" value="Zinc/RING finger domain, C3HC4 (zinc finger)"/>
    <property type="match status" value="1"/>
</dbReference>
<dbReference type="GO" id="GO:0016567">
    <property type="term" value="P:protein ubiquitination"/>
    <property type="evidence" value="ECO:0007669"/>
    <property type="project" value="TreeGrafter"/>
</dbReference>
<evidence type="ECO:0000313" key="10">
    <source>
        <dbReference type="EMBL" id="CAH3155841.1"/>
    </source>
</evidence>
<proteinExistence type="predicted"/>
<organism evidence="10 11">
    <name type="scientific">Pocillopora meandrina</name>
    <dbReference type="NCBI Taxonomy" id="46732"/>
    <lineage>
        <taxon>Eukaryota</taxon>
        <taxon>Metazoa</taxon>
        <taxon>Cnidaria</taxon>
        <taxon>Anthozoa</taxon>
        <taxon>Hexacorallia</taxon>
        <taxon>Scleractinia</taxon>
        <taxon>Astrocoeniina</taxon>
        <taxon>Pocilloporidae</taxon>
        <taxon>Pocillopora</taxon>
    </lineage>
</organism>
<dbReference type="PROSITE" id="PS51270">
    <property type="entry name" value="ZF_CTCHY"/>
    <property type="match status" value="1"/>
</dbReference>
<dbReference type="SUPFAM" id="SSF48452">
    <property type="entry name" value="TPR-like"/>
    <property type="match status" value="1"/>
</dbReference>
<evidence type="ECO:0000259" key="9">
    <source>
        <dbReference type="PROSITE" id="PS51270"/>
    </source>
</evidence>
<dbReference type="PROSITE" id="PS51266">
    <property type="entry name" value="ZF_CHY"/>
    <property type="match status" value="1"/>
</dbReference>
<evidence type="ECO:0000256" key="6">
    <source>
        <dbReference type="SAM" id="MobiDB-lite"/>
    </source>
</evidence>
<dbReference type="SUPFAM" id="SSF57850">
    <property type="entry name" value="RING/U-box"/>
    <property type="match status" value="1"/>
</dbReference>
<feature type="coiled-coil region" evidence="5">
    <location>
        <begin position="225"/>
        <end position="252"/>
    </location>
</feature>
<evidence type="ECO:0008006" key="12">
    <source>
        <dbReference type="Google" id="ProtNLM"/>
    </source>
</evidence>
<dbReference type="InterPro" id="IPR008913">
    <property type="entry name" value="Znf_CHY"/>
</dbReference>
<dbReference type="GO" id="GO:0005634">
    <property type="term" value="C:nucleus"/>
    <property type="evidence" value="ECO:0007669"/>
    <property type="project" value="TreeGrafter"/>
</dbReference>
<dbReference type="Pfam" id="PF05495">
    <property type="entry name" value="zf-CHY"/>
    <property type="match status" value="1"/>
</dbReference>
<feature type="region of interest" description="Disordered" evidence="6">
    <location>
        <begin position="1265"/>
        <end position="1310"/>
    </location>
</feature>
<feature type="domain" description="CTCHY-type" evidence="9">
    <location>
        <begin position="1717"/>
        <end position="1779"/>
    </location>
</feature>
<dbReference type="SUPFAM" id="SSF161219">
    <property type="entry name" value="CHY zinc finger-like"/>
    <property type="match status" value="1"/>
</dbReference>
<evidence type="ECO:0000256" key="2">
    <source>
        <dbReference type="ARBA" id="ARBA00022771"/>
    </source>
</evidence>
<evidence type="ECO:0000259" key="8">
    <source>
        <dbReference type="PROSITE" id="PS51266"/>
    </source>
</evidence>
<feature type="compositionally biased region" description="Basic and acidic residues" evidence="6">
    <location>
        <begin position="1267"/>
        <end position="1279"/>
    </location>
</feature>
<keyword evidence="11" id="KW-1185">Reference proteome</keyword>
<dbReference type="InterPro" id="IPR019734">
    <property type="entry name" value="TPR_rpt"/>
</dbReference>
<feature type="compositionally biased region" description="Low complexity" evidence="6">
    <location>
        <begin position="1015"/>
        <end position="1028"/>
    </location>
</feature>
<dbReference type="PANTHER" id="PTHR21319:SF53">
    <property type="entry name" value="RING FINGER AND CHY ZINC FINGER DOMAIN-CONTAINING PROTEIN 1"/>
    <property type="match status" value="1"/>
</dbReference>
<dbReference type="Gene3D" id="1.25.40.10">
    <property type="entry name" value="Tetratricopeptide repeat domain"/>
    <property type="match status" value="2"/>
</dbReference>
<dbReference type="Proteomes" id="UP001159428">
    <property type="component" value="Unassembled WGS sequence"/>
</dbReference>
<feature type="compositionally biased region" description="Basic and acidic residues" evidence="6">
    <location>
        <begin position="708"/>
        <end position="720"/>
    </location>
</feature>
<evidence type="ECO:0000256" key="4">
    <source>
        <dbReference type="PROSITE-ProRule" id="PRU00601"/>
    </source>
</evidence>
<feature type="compositionally biased region" description="Polar residues" evidence="6">
    <location>
        <begin position="1029"/>
        <end position="1041"/>
    </location>
</feature>
<protein>
    <recommendedName>
        <fullName evidence="12">RING finger and CHY zinc finger domain-containing protein 1</fullName>
    </recommendedName>
</protein>
<accession>A0AAU9XQG4</accession>